<sequence length="1404" mass="163925">MYRLPVMISAFADSNQDLPGLGVECESLTRIFSPLNKQLSHLSLSDVTIDYLLDILDHHIKELVIFHFGGHANPECLLFKDMSGKGKALARLLKSPQLKLVFLNGCKTQTQAIDYIRAGIPAVIVTTRSISDEQALDFAKRFYKTLANKGTLKSAFDRAVGTLELKGEGYSEGSSIYRDSLDFLSEEDIVDAPWKMYVKNDSILDWTIPEFACSYDSPKLKLPSDYTPRKITKIGKTAKNIFLELEEGKLTLLDAAMNNSKIVLLDEAGMGKTTELKHLNNELIEQGKCVLFKSFKEINETWKPDKGIISNSFFILDGLDEGDLSKADSPISFLVRDFPDAHFIASCRSNIYQNSLEGFEPYNLGKFDYKSFVDKHLEGEKAIKAFLDKFATYEYYSLLFNPFFLGHLISFYKENQSNTDWSKTVLLEDLIKKSIDKRLKELDRSMDSELRELCVKSLNLLAFSMECMGKNEIGKDEFDKIVPDKKAREVLQKQSSLIEFRGEKITFSHRIFQEYLAAKVLSKAQSFELLKSIIGIEPDYALISHLWTNTLMYLSELVRSNVSEHKLFFNWLMDKNPNIVVNLDPKSFSKEVRLNFLEKQLDYYAEHYLALLYPYETKLAEFLKDLDIIDILLDRFNPSNNLVNRLNSSLLISELDTYKVIAHKKRVLDYLNQNLKSHWKDEDFVLSECLKILFQHFKYDKTSQELLNDVIFKLESLKNSSNQDIILSFIRDSALQDKYIDILLSLLEKSSGVHYNPEYISNQDDILLSCIEAIKQEESFILFFELIHKSFGDHSQLQKLEGTFKNILKNVRLLSKVTQQKIVNLVGKQILYFLDISSGNFNVQVDLSPEMNLALFRYCMHHDEYNSWIYLGKLVDTEKIPELINNWKTSEKSQHEFQELIDQISIYQPELEIHLLTAINKQYVDEWVIPSKIKHEKLLERSIPLARQFNFDSIIEPYLSFENFSKMITELYEASKENLLGKAFFQNRKNREIANTIWNKFSREIVHELYHFEELISCADYLGSISRTWDEFSHRRIFDKVILSRVKILSPKISEHIKKWCDLISQDFNTSRLDFPGNRIYFSDKNIRFVYYVMLLKLDHYGKDVYQKMIGKNFEYVLANDEAISSIISFIEEKDLIPLNELKTIVLENVTEFVLTGRELEQNLEFVAQYKMTEIIPRLKEFMELQNDDWDTIYSAYTKLEGVTPYNLILLQRGIKNEYHERRVLQDLLDSPIDGFEGWLEESLAIEKNEKKLAMYTNALIILGNVQGFQYLIQHLNREKKMPEFRLKLGQTFNHPEVSDLILDIYELSYWKEIKRSHEIRHFLSTLIDRQSLGKEGYVQVRSILLPRIEYLKKDETKKDLLGRMTMLLNRIDNQFSNQQHKTLDQARWHYDRIMQEYEEQPAG</sequence>
<name>F4KQV1_HALH1</name>
<dbReference type="InterPro" id="IPR024983">
    <property type="entry name" value="CHAT_dom"/>
</dbReference>
<reference key="2">
    <citation type="submission" date="2011-04" db="EMBL/GenBank/DDBJ databases">
        <title>Complete sequence of chromosome of Haliscomenobacter hydrossis DSM 1100.</title>
        <authorList>
            <consortium name="US DOE Joint Genome Institute (JGI-PGF)"/>
            <person name="Lucas S."/>
            <person name="Han J."/>
            <person name="Lapidus A."/>
            <person name="Bruce D."/>
            <person name="Goodwin L."/>
            <person name="Pitluck S."/>
            <person name="Peters L."/>
            <person name="Kyrpides N."/>
            <person name="Mavromatis K."/>
            <person name="Ivanova N."/>
            <person name="Ovchinnikova G."/>
            <person name="Pagani I."/>
            <person name="Daligault H."/>
            <person name="Detter J.C."/>
            <person name="Han C."/>
            <person name="Land M."/>
            <person name="Hauser L."/>
            <person name="Markowitz V."/>
            <person name="Cheng J.-F."/>
            <person name="Hugenholtz P."/>
            <person name="Woyke T."/>
            <person name="Wu D."/>
            <person name="Verbarg S."/>
            <person name="Frueling A."/>
            <person name="Brambilla E."/>
            <person name="Klenk H.-P."/>
            <person name="Eisen J.A."/>
        </authorList>
    </citation>
    <scope>NUCLEOTIDE SEQUENCE</scope>
    <source>
        <strain>DSM 1100</strain>
    </source>
</reference>
<keyword evidence="3" id="KW-1185">Reference proteome</keyword>
<dbReference type="KEGG" id="hhy:Halhy_4392"/>
<dbReference type="Proteomes" id="UP000008461">
    <property type="component" value="Chromosome"/>
</dbReference>
<dbReference type="STRING" id="760192.Halhy_4392"/>
<evidence type="ECO:0000259" key="1">
    <source>
        <dbReference type="Pfam" id="PF12770"/>
    </source>
</evidence>
<dbReference type="Pfam" id="PF12770">
    <property type="entry name" value="CHAT"/>
    <property type="match status" value="1"/>
</dbReference>
<dbReference type="eggNOG" id="COG4995">
    <property type="taxonomic scope" value="Bacteria"/>
</dbReference>
<dbReference type="RefSeq" id="WP_013766774.1">
    <property type="nucleotide sequence ID" value="NC_015510.1"/>
</dbReference>
<evidence type="ECO:0000313" key="2">
    <source>
        <dbReference type="EMBL" id="AEE52236.1"/>
    </source>
</evidence>
<proteinExistence type="predicted"/>
<accession>F4KQV1</accession>
<dbReference type="OrthoDB" id="8450256at2"/>
<dbReference type="EMBL" id="CP002691">
    <property type="protein sequence ID" value="AEE52236.1"/>
    <property type="molecule type" value="Genomic_DNA"/>
</dbReference>
<evidence type="ECO:0000313" key="3">
    <source>
        <dbReference type="Proteomes" id="UP000008461"/>
    </source>
</evidence>
<organism evidence="2 3">
    <name type="scientific">Haliscomenobacter hydrossis (strain ATCC 27775 / DSM 1100 / LMG 10767 / O)</name>
    <dbReference type="NCBI Taxonomy" id="760192"/>
    <lineage>
        <taxon>Bacteria</taxon>
        <taxon>Pseudomonadati</taxon>
        <taxon>Bacteroidota</taxon>
        <taxon>Saprospiria</taxon>
        <taxon>Saprospirales</taxon>
        <taxon>Haliscomenobacteraceae</taxon>
        <taxon>Haliscomenobacter</taxon>
    </lineage>
</organism>
<gene>
    <name evidence="2" type="ordered locus">Halhy_4392</name>
</gene>
<feature type="domain" description="CHAT" evidence="1">
    <location>
        <begin position="16"/>
        <end position="163"/>
    </location>
</feature>
<dbReference type="InterPro" id="IPR027417">
    <property type="entry name" value="P-loop_NTPase"/>
</dbReference>
<protein>
    <recommendedName>
        <fullName evidence="1">CHAT domain-containing protein</fullName>
    </recommendedName>
</protein>
<reference evidence="2 3" key="1">
    <citation type="journal article" date="2011" name="Stand. Genomic Sci.">
        <title>Complete genome sequence of Haliscomenobacter hydrossis type strain (O).</title>
        <authorList>
            <consortium name="US DOE Joint Genome Institute (JGI-PGF)"/>
            <person name="Daligault H."/>
            <person name="Lapidus A."/>
            <person name="Zeytun A."/>
            <person name="Nolan M."/>
            <person name="Lucas S."/>
            <person name="Del Rio T.G."/>
            <person name="Tice H."/>
            <person name="Cheng J.F."/>
            <person name="Tapia R."/>
            <person name="Han C."/>
            <person name="Goodwin L."/>
            <person name="Pitluck S."/>
            <person name="Liolios K."/>
            <person name="Pagani I."/>
            <person name="Ivanova N."/>
            <person name="Huntemann M."/>
            <person name="Mavromatis K."/>
            <person name="Mikhailova N."/>
            <person name="Pati A."/>
            <person name="Chen A."/>
            <person name="Palaniappan K."/>
            <person name="Land M."/>
            <person name="Hauser L."/>
            <person name="Brambilla E.M."/>
            <person name="Rohde M."/>
            <person name="Verbarg S."/>
            <person name="Goker M."/>
            <person name="Bristow J."/>
            <person name="Eisen J.A."/>
            <person name="Markowitz V."/>
            <person name="Hugenholtz P."/>
            <person name="Kyrpides N.C."/>
            <person name="Klenk H.P."/>
            <person name="Woyke T."/>
        </authorList>
    </citation>
    <scope>NUCLEOTIDE SEQUENCE [LARGE SCALE GENOMIC DNA]</scope>
    <source>
        <strain evidence="3">ATCC 27775 / DSM 1100 / LMG 10767 / O</strain>
    </source>
</reference>
<dbReference type="HOGENOM" id="CLU_254091_0_0_10"/>
<dbReference type="Gene3D" id="3.40.50.300">
    <property type="entry name" value="P-loop containing nucleotide triphosphate hydrolases"/>
    <property type="match status" value="1"/>
</dbReference>
<dbReference type="eggNOG" id="COG5635">
    <property type="taxonomic scope" value="Bacteria"/>
</dbReference>